<keyword evidence="2" id="KW-1185">Reference proteome</keyword>
<comment type="caution">
    <text evidence="1">The sequence shown here is derived from an EMBL/GenBank/DDBJ whole genome shotgun (WGS) entry which is preliminary data.</text>
</comment>
<sequence>MPAIPFTTHGRCSVVGCPCKNYHRTLAPRELIPTNPTELCQCCNHTWILHESTGLPGTHPCHAMQKGGILDKVPPCGGFHSLELHWTPHTLCLCGRPWMQHSILEMVESGPVAVPVHPLAATAPAAAPLRPPGLNPANYPLPVSQAASSSSSKAAAKATNNADSDQKFLLAIYPFIDHKLVYALEDSGKRLVVNMHILPEILNRLDRFHLVLEVTVPAATNQDALVPLFSGVINDHLLLHSLVLPAKPGQDEDEVAALLYQQNWQFLRPRKQTSMYYLEPHNGINDNTISIDTLLDTAKKLPNPLSGKQGYHLLNLAPLYGPVSGPLNTEEINPGFMYAPDLNHGCYAKYVLKGLMFADGAAVDETDCYMDHWCPQDPSGNIDLGDALCSPSLPICSRCCSRTQETEDPRPRTRWRATSPAFVDLTCSLSPLSDAPTPPADFHLSPEPTADEDVVIFQTQNRLHRRFIPRAEQVIWLVERWQDHVQSRASLLVDTELAIHREDHASVASHILDFLVHHYLAEMDPQSIHILEHPASICQSPATRCQDVSVFLATALNRNFVLSTVAGETTVGDGVKHGIMRQALASAIADSDLWVCKRFGHEGAVPVLCGLLEEDVPVLTCTRLATHGHQLALHTLWYRQAAEISVWVPLLLLLGRATTEELTYLMVHLVNPHLATTMRPWFDLKPETEIDTTIPVIYAGSLYEVITTGLETNPSCIKKKEHKDAEHACLTRRILCNLAVGHQNPWSMVEFKAFAKGFNLRLAQNEPSATLFAVSQHLKNDDLLEDLAAIFLEWLKSYLSSEGHPSSVKGTHVAPGDWDRQKHNKLLQTSMVLQALTDSDLMPMRPNWKVRFILYPPKEPKKKEGEPDKKKDNEESAAEALGAIHWHTCTLTADVMVSEVVAEILETLLPDPTTSLHHEAWEYWFHTQVLISGMGSRYTGL</sequence>
<protein>
    <submittedName>
        <fullName evidence="1">Uncharacterized protein</fullName>
    </submittedName>
</protein>
<dbReference type="Proteomes" id="UP000467700">
    <property type="component" value="Unassembled WGS sequence"/>
</dbReference>
<dbReference type="AlphaFoldDB" id="A0A8S0W4A5"/>
<organism evidence="1 2">
    <name type="scientific">Cyclocybe aegerita</name>
    <name type="common">Black poplar mushroom</name>
    <name type="synonym">Agrocybe aegerita</name>
    <dbReference type="NCBI Taxonomy" id="1973307"/>
    <lineage>
        <taxon>Eukaryota</taxon>
        <taxon>Fungi</taxon>
        <taxon>Dikarya</taxon>
        <taxon>Basidiomycota</taxon>
        <taxon>Agaricomycotina</taxon>
        <taxon>Agaricomycetes</taxon>
        <taxon>Agaricomycetidae</taxon>
        <taxon>Agaricales</taxon>
        <taxon>Agaricineae</taxon>
        <taxon>Bolbitiaceae</taxon>
        <taxon>Cyclocybe</taxon>
    </lineage>
</organism>
<name>A0A8S0W4A5_CYCAE</name>
<dbReference type="EMBL" id="CACVBS010000081">
    <property type="protein sequence ID" value="CAA7269875.1"/>
    <property type="molecule type" value="Genomic_DNA"/>
</dbReference>
<reference evidence="1 2" key="1">
    <citation type="submission" date="2020-01" db="EMBL/GenBank/DDBJ databases">
        <authorList>
            <person name="Gupta K D."/>
        </authorList>
    </citation>
    <scope>NUCLEOTIDE SEQUENCE [LARGE SCALE GENOMIC DNA]</scope>
</reference>
<accession>A0A8S0W4A5</accession>
<dbReference type="OrthoDB" id="3271070at2759"/>
<evidence type="ECO:0000313" key="1">
    <source>
        <dbReference type="EMBL" id="CAA7269875.1"/>
    </source>
</evidence>
<proteinExistence type="predicted"/>
<gene>
    <name evidence="1" type="ORF">AAE3_LOCUS12094</name>
</gene>
<evidence type="ECO:0000313" key="2">
    <source>
        <dbReference type="Proteomes" id="UP000467700"/>
    </source>
</evidence>